<reference evidence="1" key="1">
    <citation type="submission" date="2018-05" db="EMBL/GenBank/DDBJ databases">
        <authorList>
            <person name="Lanie J.A."/>
            <person name="Ng W.-L."/>
            <person name="Kazmierczak K.M."/>
            <person name="Andrzejewski T.M."/>
            <person name="Davidsen T.M."/>
            <person name="Wayne K.J."/>
            <person name="Tettelin H."/>
            <person name="Glass J.I."/>
            <person name="Rusch D."/>
            <person name="Podicherti R."/>
            <person name="Tsui H.-C.T."/>
            <person name="Winkler M.E."/>
        </authorList>
    </citation>
    <scope>NUCLEOTIDE SEQUENCE</scope>
</reference>
<evidence type="ECO:0000313" key="1">
    <source>
        <dbReference type="EMBL" id="SUZ70092.1"/>
    </source>
</evidence>
<proteinExistence type="predicted"/>
<organism evidence="1">
    <name type="scientific">marine metagenome</name>
    <dbReference type="NCBI Taxonomy" id="408172"/>
    <lineage>
        <taxon>unclassified sequences</taxon>
        <taxon>metagenomes</taxon>
        <taxon>ecological metagenomes</taxon>
    </lineage>
</organism>
<dbReference type="EMBL" id="UINC01001081">
    <property type="protein sequence ID" value="SUZ70092.1"/>
    <property type="molecule type" value="Genomic_DNA"/>
</dbReference>
<name>A0A381PSR2_9ZZZZ</name>
<protein>
    <submittedName>
        <fullName evidence="1">Uncharacterized protein</fullName>
    </submittedName>
</protein>
<gene>
    <name evidence="1" type="ORF">METZ01_LOCUS22946</name>
</gene>
<accession>A0A381PSR2</accession>
<sequence>MNSFKYYLFPLFFIVQSFAADIKITDIKINSKKNGIFLTIRSSQPLSKGTATGWYSENGWFYTTIMNAQVDTNLVESIKIPSIVKKIALHNTSESVQISLKVPSIEIHDFIESGNPNELMVALRFPLSSMDPVFAEAKSDHKSNIDMQTALNYKQIRNASLLVGASLSIAGVMSSDGQDTIRWELFTGMGLLIATYLYDRYIQLIK</sequence>
<dbReference type="AlphaFoldDB" id="A0A381PSR2"/>